<protein>
    <submittedName>
        <fullName evidence="1">Uncharacterized protein</fullName>
    </submittedName>
</protein>
<evidence type="ECO:0000313" key="1">
    <source>
        <dbReference type="EMBL" id="GAL80002.1"/>
    </source>
</evidence>
<organism evidence="1 2">
    <name type="scientific">Algibacter lectus</name>
    <dbReference type="NCBI Taxonomy" id="221126"/>
    <lineage>
        <taxon>Bacteria</taxon>
        <taxon>Pseudomonadati</taxon>
        <taxon>Bacteroidota</taxon>
        <taxon>Flavobacteriia</taxon>
        <taxon>Flavobacteriales</taxon>
        <taxon>Flavobacteriaceae</taxon>
        <taxon>Algibacter</taxon>
    </lineage>
</organism>
<evidence type="ECO:0000313" key="2">
    <source>
        <dbReference type="Proteomes" id="UP000029643"/>
    </source>
</evidence>
<reference evidence="1 2" key="1">
    <citation type="journal article" date="2014" name="Genome Announc.">
        <title>Draft Genome Sequences of Marine Flavobacterium Algibacter lectus Strains SS8 and NR4.</title>
        <authorList>
            <person name="Takatani N."/>
            <person name="Nakanishi M."/>
            <person name="Meirelles P."/>
            <person name="Mino S."/>
            <person name="Suda W."/>
            <person name="Oshima K."/>
            <person name="Hattori M."/>
            <person name="Ohkuma M."/>
            <person name="Hosokawa M."/>
            <person name="Miyashita K."/>
            <person name="Thompson F.L."/>
            <person name="Niwa A."/>
            <person name="Sawabe T."/>
            <person name="Sawabe T."/>
        </authorList>
    </citation>
    <scope>NUCLEOTIDE SEQUENCE [LARGE SCALE GENOMIC DNA]</scope>
    <source>
        <strain evidence="2">JCM19274</strain>
    </source>
</reference>
<gene>
    <name evidence="1" type="ORF">JCM19274_2674</name>
</gene>
<comment type="caution">
    <text evidence="1">The sequence shown here is derived from an EMBL/GenBank/DDBJ whole genome shotgun (WGS) entry which is preliminary data.</text>
</comment>
<dbReference type="Proteomes" id="UP000029643">
    <property type="component" value="Unassembled WGS sequence"/>
</dbReference>
<accession>A0A090X5R7</accession>
<dbReference type="AlphaFoldDB" id="A0A090X5R7"/>
<name>A0A090X5R7_9FLAO</name>
<proteinExistence type="predicted"/>
<sequence>MDSKINLRIDEAVKCQLEELATLYDMSLSVYLRDLLTDHVSEDSCEGDYLDLPRTVYIGPTKEILKKGGYEQSFEFTQLLTWLFSKYMEPVETSSLDAINNLKNKVERVVLESSFSQELKLEFLKVLNDTNRFLVEPSYENKHFVFSTPNNQLSFNYYMLMNEIWNLKS</sequence>
<dbReference type="RefSeq" id="WP_042498054.1">
    <property type="nucleotide sequence ID" value="NZ_BBNU01000008.1"/>
</dbReference>
<dbReference type="EMBL" id="BBNU01000008">
    <property type="protein sequence ID" value="GAL80002.1"/>
    <property type="molecule type" value="Genomic_DNA"/>
</dbReference>